<dbReference type="GO" id="GO:0000145">
    <property type="term" value="C:exocyst"/>
    <property type="evidence" value="ECO:0007669"/>
    <property type="project" value="InterPro"/>
</dbReference>
<evidence type="ECO:0000259" key="5">
    <source>
        <dbReference type="Pfam" id="PF03081"/>
    </source>
</evidence>
<dbReference type="GO" id="GO:0015031">
    <property type="term" value="P:protein transport"/>
    <property type="evidence" value="ECO:0007669"/>
    <property type="project" value="UniProtKB-KW"/>
</dbReference>
<dbReference type="EMBL" id="JAGGNH010000003">
    <property type="protein sequence ID" value="KAJ0977047.1"/>
    <property type="molecule type" value="Genomic_DNA"/>
</dbReference>
<dbReference type="OrthoDB" id="1922221at2759"/>
<keyword evidence="2 3" id="KW-0813">Transport</keyword>
<comment type="similarity">
    <text evidence="1 3">Belongs to the EXO70 family.</text>
</comment>
<feature type="domain" description="Exocyst complex subunit Exo70 C-terminal" evidence="5">
    <location>
        <begin position="301"/>
        <end position="629"/>
    </location>
</feature>
<dbReference type="PANTHER" id="PTHR12542:SF142">
    <property type="entry name" value="EXOCYST SUBUNIT EXO70 FAMILY PROTEIN"/>
    <property type="match status" value="1"/>
</dbReference>
<dbReference type="Gene3D" id="1.20.1280.170">
    <property type="entry name" value="Exocyst complex component Exo70"/>
    <property type="match status" value="1"/>
</dbReference>
<keyword evidence="3" id="KW-0268">Exocytosis</keyword>
<reference evidence="6" key="2">
    <citation type="journal article" date="2022" name="Hortic Res">
        <title>The genome of Dioscorea zingiberensis sheds light on the biosynthesis, origin and evolution of the medicinally important diosgenin saponins.</title>
        <authorList>
            <person name="Li Y."/>
            <person name="Tan C."/>
            <person name="Li Z."/>
            <person name="Guo J."/>
            <person name="Li S."/>
            <person name="Chen X."/>
            <person name="Wang C."/>
            <person name="Dai X."/>
            <person name="Yang H."/>
            <person name="Song W."/>
            <person name="Hou L."/>
            <person name="Xu J."/>
            <person name="Tong Z."/>
            <person name="Xu A."/>
            <person name="Yuan X."/>
            <person name="Wang W."/>
            <person name="Yang Q."/>
            <person name="Chen L."/>
            <person name="Sun Z."/>
            <person name="Wang K."/>
            <person name="Pan B."/>
            <person name="Chen J."/>
            <person name="Bao Y."/>
            <person name="Liu F."/>
            <person name="Qi X."/>
            <person name="Gang D.R."/>
            <person name="Wen J."/>
            <person name="Li J."/>
        </authorList>
    </citation>
    <scope>NUCLEOTIDE SEQUENCE</scope>
    <source>
        <strain evidence="6">Dzin_1.0</strain>
    </source>
</reference>
<dbReference type="PANTHER" id="PTHR12542">
    <property type="entry name" value="EXOCYST COMPLEX PROTEIN EXO70"/>
    <property type="match status" value="1"/>
</dbReference>
<comment type="function">
    <text evidence="3">Component of the exocyst complex.</text>
</comment>
<proteinExistence type="inferred from homology"/>
<dbReference type="Pfam" id="PF03081">
    <property type="entry name" value="Exo70_C"/>
    <property type="match status" value="1"/>
</dbReference>
<dbReference type="InterPro" id="IPR046364">
    <property type="entry name" value="Exo70_C"/>
</dbReference>
<evidence type="ECO:0000256" key="1">
    <source>
        <dbReference type="ARBA" id="ARBA00006756"/>
    </source>
</evidence>
<organism evidence="6 7">
    <name type="scientific">Dioscorea zingiberensis</name>
    <dbReference type="NCBI Taxonomy" id="325984"/>
    <lineage>
        <taxon>Eukaryota</taxon>
        <taxon>Viridiplantae</taxon>
        <taxon>Streptophyta</taxon>
        <taxon>Embryophyta</taxon>
        <taxon>Tracheophyta</taxon>
        <taxon>Spermatophyta</taxon>
        <taxon>Magnoliopsida</taxon>
        <taxon>Liliopsida</taxon>
        <taxon>Dioscoreales</taxon>
        <taxon>Dioscoreaceae</taxon>
        <taxon>Dioscorea</taxon>
    </lineage>
</organism>
<evidence type="ECO:0000256" key="4">
    <source>
        <dbReference type="SAM" id="MobiDB-lite"/>
    </source>
</evidence>
<dbReference type="SUPFAM" id="SSF74788">
    <property type="entry name" value="Cullin repeat-like"/>
    <property type="match status" value="1"/>
</dbReference>
<accession>A0A9D5CQG8</accession>
<evidence type="ECO:0000313" key="6">
    <source>
        <dbReference type="EMBL" id="KAJ0977047.1"/>
    </source>
</evidence>
<feature type="region of interest" description="Disordered" evidence="4">
    <location>
        <begin position="195"/>
        <end position="219"/>
    </location>
</feature>
<reference evidence="6" key="1">
    <citation type="submission" date="2021-03" db="EMBL/GenBank/DDBJ databases">
        <authorList>
            <person name="Li Z."/>
            <person name="Yang C."/>
        </authorList>
    </citation>
    <scope>NUCLEOTIDE SEQUENCE</scope>
    <source>
        <strain evidence="6">Dzin_1.0</strain>
        <tissue evidence="6">Leaf</tissue>
    </source>
</reference>
<evidence type="ECO:0000256" key="3">
    <source>
        <dbReference type="RuleBase" id="RU365026"/>
    </source>
</evidence>
<feature type="compositionally biased region" description="Acidic residues" evidence="4">
    <location>
        <begin position="195"/>
        <end position="206"/>
    </location>
</feature>
<keyword evidence="7" id="KW-1185">Reference proteome</keyword>
<gene>
    <name evidence="6" type="ORF">J5N97_012521</name>
</gene>
<dbReference type="Proteomes" id="UP001085076">
    <property type="component" value="Miscellaneous, Linkage group lg03"/>
</dbReference>
<comment type="caution">
    <text evidence="6">The sequence shown here is derived from an EMBL/GenBank/DDBJ whole genome shotgun (WGS) entry which is preliminary data.</text>
</comment>
<name>A0A9D5CQG8_9LILI</name>
<sequence length="656" mass="74546">MAAAGKADGQEKVISSVQGVVRSLTTSKKLADELLPTLSGFKNSLYDLAIAGDKVMDSVQRVVRSLETSKNLADEMVRILSSDLAIASDVGAVESSESYYELSEAAGKVGIMVEAAAYLTFERPLDEISYFFFSAVNELNQLPRDTYITPEKLQSLTEAMASLFHHLMFCSIEPLHHPDFLLPLLSSWKSSDPFTTEDLESSEDEQQEHQHQHPHPSSSLLTIDQKHNELLKAIADCMIFFRVGDDLFRVYSSVCRNLFDNCLSLFEFHKVTIGQIERMAWPSLREFMGKWTWVMNLTLAMILALEDHCCKVFAEFPAFKNCLLEAVQGCIIQLVNFGDAVDITSAFSKELFLILGMYKALSAVISEQHCIFPDEGREHIISKAQGLLGRLKDATRKIISMFGNETQKDTSPLHSCDVHPLTRYVIKYLKLMVDYKNVLNSILDESSLNPTTECLHKLMSHLEAKLDEKSMDSEDKAFRFVFMTTNTNYIVQKMKNSRLEALLGDDWKRHKERQVVHLANCYVQVSWTKALMYLTDDAIIGKDSDPNSKRALKERLKNFNVEFESLCKTQTVWKVSCAELREYLRLMVSERVIQAYRLFIRRFGGHLEGDLHHTKHMKYTPEDLEGCLSHLFEGSALPPGGSSSIFKRIFKLEKVM</sequence>
<protein>
    <recommendedName>
        <fullName evidence="3">Exocyst subunit Exo70 family protein</fullName>
    </recommendedName>
</protein>
<dbReference type="AlphaFoldDB" id="A0A9D5CQG8"/>
<dbReference type="GO" id="GO:0006887">
    <property type="term" value="P:exocytosis"/>
    <property type="evidence" value="ECO:0007669"/>
    <property type="project" value="UniProtKB-KW"/>
</dbReference>
<evidence type="ECO:0000313" key="7">
    <source>
        <dbReference type="Proteomes" id="UP001085076"/>
    </source>
</evidence>
<dbReference type="InterPro" id="IPR016159">
    <property type="entry name" value="Cullin_repeat-like_dom_sf"/>
</dbReference>
<dbReference type="GO" id="GO:0005546">
    <property type="term" value="F:phosphatidylinositol-4,5-bisphosphate binding"/>
    <property type="evidence" value="ECO:0007669"/>
    <property type="project" value="InterPro"/>
</dbReference>
<dbReference type="InterPro" id="IPR004140">
    <property type="entry name" value="Exo70"/>
</dbReference>
<keyword evidence="3" id="KW-0653">Protein transport</keyword>
<evidence type="ECO:0000256" key="2">
    <source>
        <dbReference type="ARBA" id="ARBA00022448"/>
    </source>
</evidence>